<reference evidence="1" key="1">
    <citation type="submission" date="2018-02" db="EMBL/GenBank/DDBJ databases">
        <title>Rhizophora mucronata_Transcriptome.</title>
        <authorList>
            <person name="Meera S.P."/>
            <person name="Sreeshan A."/>
            <person name="Augustine A."/>
        </authorList>
    </citation>
    <scope>NUCLEOTIDE SEQUENCE</scope>
    <source>
        <tissue evidence="1">Leaf</tissue>
    </source>
</reference>
<evidence type="ECO:0000313" key="1">
    <source>
        <dbReference type="EMBL" id="MBX57061.1"/>
    </source>
</evidence>
<dbReference type="AlphaFoldDB" id="A0A2P2PQT8"/>
<organism evidence="1">
    <name type="scientific">Rhizophora mucronata</name>
    <name type="common">Asiatic mangrove</name>
    <dbReference type="NCBI Taxonomy" id="61149"/>
    <lineage>
        <taxon>Eukaryota</taxon>
        <taxon>Viridiplantae</taxon>
        <taxon>Streptophyta</taxon>
        <taxon>Embryophyta</taxon>
        <taxon>Tracheophyta</taxon>
        <taxon>Spermatophyta</taxon>
        <taxon>Magnoliopsida</taxon>
        <taxon>eudicotyledons</taxon>
        <taxon>Gunneridae</taxon>
        <taxon>Pentapetalae</taxon>
        <taxon>rosids</taxon>
        <taxon>fabids</taxon>
        <taxon>Malpighiales</taxon>
        <taxon>Rhizophoraceae</taxon>
        <taxon>Rhizophora</taxon>
    </lineage>
</organism>
<proteinExistence type="predicted"/>
<accession>A0A2P2PQT8</accession>
<dbReference type="EMBL" id="GGEC01076577">
    <property type="protein sequence ID" value="MBX57061.1"/>
    <property type="molecule type" value="Transcribed_RNA"/>
</dbReference>
<sequence>MRFLGDYNNNSIIDLCLCRSGRESIQQLQITNREFR</sequence>
<protein>
    <submittedName>
        <fullName evidence="1">Uncharacterized protein</fullName>
    </submittedName>
</protein>
<name>A0A2P2PQT8_RHIMU</name>